<proteinExistence type="predicted"/>
<name>A0A9D1F4M6_9FIRM</name>
<sequence>MSYYRPWWQDYVEIIWDRYKKEEIDRLAHQCAMGDTRAMMKLYEHFLGQVSSHLRHLETMLISDYSPSSQKAFDVYMNKHMEESWPLMVAYTWLARAAWFGNQGAMDMLSVHPLAIFYGLFSPESFFDASYYTSQRISRDSMPEKLWHSAGFSQFRGEADGEISIYGRDGYGRYYNRTYAGYEGPDEDGFGMEEEYNYYVYDEFFNHICTFESYSSREFDDIAPDHRKYMEGLEEAQKKREAWWAKRDSRFRAKKGSTRQHGLLIRNGVLYRNFRDEDEICIVPPTVKVIYTAAFFNMKQLKSVVIPSSVTHIYPNAFCKCQNLESAQLPEQVELGEAAFAWCPKLTQVELPMKYRSMARDGLEKYFRNSGILKER</sequence>
<comment type="caution">
    <text evidence="1">The sequence shown here is derived from an EMBL/GenBank/DDBJ whole genome shotgun (WGS) entry which is preliminary data.</text>
</comment>
<dbReference type="AlphaFoldDB" id="A0A9D1F4M6"/>
<organism evidence="1 2">
    <name type="scientific">Candidatus Scybalocola faecigallinarum</name>
    <dbReference type="NCBI Taxonomy" id="2840941"/>
    <lineage>
        <taxon>Bacteria</taxon>
        <taxon>Bacillati</taxon>
        <taxon>Bacillota</taxon>
        <taxon>Clostridia</taxon>
        <taxon>Lachnospirales</taxon>
        <taxon>Lachnospiraceae</taxon>
        <taxon>Lachnospiraceae incertae sedis</taxon>
        <taxon>Candidatus Scybalocola (ex Gilroy et al. 2021)</taxon>
    </lineage>
</organism>
<accession>A0A9D1F4M6</accession>
<protein>
    <submittedName>
        <fullName evidence="1">Leucine-rich repeat domain-containing protein</fullName>
    </submittedName>
</protein>
<evidence type="ECO:0000313" key="1">
    <source>
        <dbReference type="EMBL" id="HIS47441.1"/>
    </source>
</evidence>
<dbReference type="Pfam" id="PF13306">
    <property type="entry name" value="LRR_5"/>
    <property type="match status" value="1"/>
</dbReference>
<dbReference type="Proteomes" id="UP000823927">
    <property type="component" value="Unassembled WGS sequence"/>
</dbReference>
<dbReference type="Gene3D" id="3.80.10.10">
    <property type="entry name" value="Ribonuclease Inhibitor"/>
    <property type="match status" value="1"/>
</dbReference>
<dbReference type="InterPro" id="IPR032675">
    <property type="entry name" value="LRR_dom_sf"/>
</dbReference>
<dbReference type="InterPro" id="IPR026906">
    <property type="entry name" value="LRR_5"/>
</dbReference>
<reference evidence="1" key="2">
    <citation type="journal article" date="2021" name="PeerJ">
        <title>Extensive microbial diversity within the chicken gut microbiome revealed by metagenomics and culture.</title>
        <authorList>
            <person name="Gilroy R."/>
            <person name="Ravi A."/>
            <person name="Getino M."/>
            <person name="Pursley I."/>
            <person name="Horton D.L."/>
            <person name="Alikhan N.F."/>
            <person name="Baker D."/>
            <person name="Gharbi K."/>
            <person name="Hall N."/>
            <person name="Watson M."/>
            <person name="Adriaenssens E.M."/>
            <person name="Foster-Nyarko E."/>
            <person name="Jarju S."/>
            <person name="Secka A."/>
            <person name="Antonio M."/>
            <person name="Oren A."/>
            <person name="Chaudhuri R.R."/>
            <person name="La Ragione R."/>
            <person name="Hildebrand F."/>
            <person name="Pallen M.J."/>
        </authorList>
    </citation>
    <scope>NUCLEOTIDE SEQUENCE</scope>
    <source>
        <strain evidence="1">CHK178-757</strain>
    </source>
</reference>
<reference evidence="1" key="1">
    <citation type="submission" date="2020-10" db="EMBL/GenBank/DDBJ databases">
        <authorList>
            <person name="Gilroy R."/>
        </authorList>
    </citation>
    <scope>NUCLEOTIDE SEQUENCE</scope>
    <source>
        <strain evidence="1">CHK178-757</strain>
    </source>
</reference>
<gene>
    <name evidence="1" type="ORF">IAB46_07775</name>
</gene>
<evidence type="ECO:0000313" key="2">
    <source>
        <dbReference type="Proteomes" id="UP000823927"/>
    </source>
</evidence>
<dbReference type="EMBL" id="DVIT01000028">
    <property type="protein sequence ID" value="HIS47441.1"/>
    <property type="molecule type" value="Genomic_DNA"/>
</dbReference>